<evidence type="ECO:0000259" key="1">
    <source>
        <dbReference type="Pfam" id="PF22974"/>
    </source>
</evidence>
<feature type="non-terminal residue" evidence="2">
    <location>
        <position position="1"/>
    </location>
</feature>
<sequence length="121" mass="13334">RSWASVQISGFVHPAVALEHSAHVLSTVCDPAHGTLTVAFKNHAAWAHALAHWEQHPRLLLVVFADTCGLGRESGERSVHLVHNLATDVRTLEIHCTMTEMSLTDAIHPDREVDIDVSTFE</sequence>
<proteinExistence type="predicted"/>
<evidence type="ECO:0000313" key="2">
    <source>
        <dbReference type="EMBL" id="KAJ7670377.1"/>
    </source>
</evidence>
<dbReference type="EMBL" id="JARKIE010000181">
    <property type="protein sequence ID" value="KAJ7670377.1"/>
    <property type="molecule type" value="Genomic_DNA"/>
</dbReference>
<evidence type="ECO:0000313" key="3">
    <source>
        <dbReference type="Proteomes" id="UP001221757"/>
    </source>
</evidence>
<comment type="caution">
    <text evidence="2">The sequence shown here is derived from an EMBL/GenBank/DDBJ whole genome shotgun (WGS) entry which is preliminary data.</text>
</comment>
<dbReference type="Proteomes" id="UP001221757">
    <property type="component" value="Unassembled WGS sequence"/>
</dbReference>
<protein>
    <recommendedName>
        <fullName evidence="1">DUF7029 domain-containing protein</fullName>
    </recommendedName>
</protein>
<reference evidence="2" key="1">
    <citation type="submission" date="2023-03" db="EMBL/GenBank/DDBJ databases">
        <title>Massive genome expansion in bonnet fungi (Mycena s.s.) driven by repeated elements and novel gene families across ecological guilds.</title>
        <authorList>
            <consortium name="Lawrence Berkeley National Laboratory"/>
            <person name="Harder C.B."/>
            <person name="Miyauchi S."/>
            <person name="Viragh M."/>
            <person name="Kuo A."/>
            <person name="Thoen E."/>
            <person name="Andreopoulos B."/>
            <person name="Lu D."/>
            <person name="Skrede I."/>
            <person name="Drula E."/>
            <person name="Henrissat B."/>
            <person name="Morin E."/>
            <person name="Kohler A."/>
            <person name="Barry K."/>
            <person name="LaButti K."/>
            <person name="Morin E."/>
            <person name="Salamov A."/>
            <person name="Lipzen A."/>
            <person name="Mereny Z."/>
            <person name="Hegedus B."/>
            <person name="Baldrian P."/>
            <person name="Stursova M."/>
            <person name="Weitz H."/>
            <person name="Taylor A."/>
            <person name="Grigoriev I.V."/>
            <person name="Nagy L.G."/>
            <person name="Martin F."/>
            <person name="Kauserud H."/>
        </authorList>
    </citation>
    <scope>NUCLEOTIDE SEQUENCE</scope>
    <source>
        <strain evidence="2">CBHHK067</strain>
    </source>
</reference>
<feature type="non-terminal residue" evidence="2">
    <location>
        <position position="121"/>
    </location>
</feature>
<organism evidence="2 3">
    <name type="scientific">Mycena rosella</name>
    <name type="common">Pink bonnet</name>
    <name type="synonym">Agaricus rosellus</name>
    <dbReference type="NCBI Taxonomy" id="1033263"/>
    <lineage>
        <taxon>Eukaryota</taxon>
        <taxon>Fungi</taxon>
        <taxon>Dikarya</taxon>
        <taxon>Basidiomycota</taxon>
        <taxon>Agaricomycotina</taxon>
        <taxon>Agaricomycetes</taxon>
        <taxon>Agaricomycetidae</taxon>
        <taxon>Agaricales</taxon>
        <taxon>Marasmiineae</taxon>
        <taxon>Mycenaceae</taxon>
        <taxon>Mycena</taxon>
    </lineage>
</organism>
<feature type="domain" description="DUF7029" evidence="1">
    <location>
        <begin position="12"/>
        <end position="108"/>
    </location>
</feature>
<accession>A0AAD7G9P1</accession>
<dbReference type="Pfam" id="PF22974">
    <property type="entry name" value="DUF7029"/>
    <property type="match status" value="1"/>
</dbReference>
<dbReference type="AlphaFoldDB" id="A0AAD7G9P1"/>
<keyword evidence="3" id="KW-1185">Reference proteome</keyword>
<gene>
    <name evidence="2" type="ORF">B0H17DRAFT_864334</name>
</gene>
<dbReference type="InterPro" id="IPR054293">
    <property type="entry name" value="DUF7029"/>
</dbReference>
<name>A0AAD7G9P1_MYCRO</name>